<feature type="region of interest" description="Disordered" evidence="6">
    <location>
        <begin position="1685"/>
        <end position="1715"/>
    </location>
</feature>
<feature type="transmembrane region" description="Helical" evidence="7">
    <location>
        <begin position="2150"/>
        <end position="2170"/>
    </location>
</feature>
<evidence type="ECO:0000256" key="6">
    <source>
        <dbReference type="SAM" id="MobiDB-lite"/>
    </source>
</evidence>
<feature type="region of interest" description="Disordered" evidence="6">
    <location>
        <begin position="877"/>
        <end position="907"/>
    </location>
</feature>
<dbReference type="Pfam" id="PF17966">
    <property type="entry name" value="Muc_B2"/>
    <property type="match status" value="7"/>
</dbReference>
<dbReference type="Pfam" id="PF19258">
    <property type="entry name" value="KxYKxGKxW_sig"/>
    <property type="match status" value="1"/>
</dbReference>
<feature type="transmembrane region" description="Helical" evidence="7">
    <location>
        <begin position="12"/>
        <end position="29"/>
    </location>
</feature>
<protein>
    <submittedName>
        <fullName evidence="9">MucBP domain-containing protein</fullName>
    </submittedName>
</protein>
<keyword evidence="2" id="KW-0964">Secreted</keyword>
<feature type="region of interest" description="Disordered" evidence="6">
    <location>
        <begin position="1483"/>
        <end position="1513"/>
    </location>
</feature>
<feature type="compositionally biased region" description="Polar residues" evidence="6">
    <location>
        <begin position="154"/>
        <end position="177"/>
    </location>
</feature>
<dbReference type="InterPro" id="IPR041558">
    <property type="entry name" value="MucBP_2"/>
</dbReference>
<keyword evidence="7" id="KW-1133">Transmembrane helix</keyword>
<feature type="region of interest" description="Disordered" evidence="6">
    <location>
        <begin position="1887"/>
        <end position="1917"/>
    </location>
</feature>
<gene>
    <name evidence="9" type="ORF">M8332_05785</name>
</gene>
<feature type="region of interest" description="Disordered" evidence="6">
    <location>
        <begin position="1079"/>
        <end position="1109"/>
    </location>
</feature>
<feature type="domain" description="Gram-positive cocci surface proteins LPxTG" evidence="8">
    <location>
        <begin position="2142"/>
        <end position="2176"/>
    </location>
</feature>
<keyword evidence="7" id="KW-0812">Transmembrane</keyword>
<evidence type="ECO:0000313" key="10">
    <source>
        <dbReference type="Proteomes" id="UP001057532"/>
    </source>
</evidence>
<evidence type="ECO:0000256" key="7">
    <source>
        <dbReference type="SAM" id="Phobius"/>
    </source>
</evidence>
<dbReference type="InterPro" id="IPR041495">
    <property type="entry name" value="Mub_B2"/>
</dbReference>
<proteinExistence type="predicted"/>
<organism evidence="9 10">
    <name type="scientific">Fructilactobacillus ixorae</name>
    <dbReference type="NCBI Taxonomy" id="1750535"/>
    <lineage>
        <taxon>Bacteria</taxon>
        <taxon>Bacillati</taxon>
        <taxon>Bacillota</taxon>
        <taxon>Bacilli</taxon>
        <taxon>Lactobacillales</taxon>
        <taxon>Lactobacillaceae</taxon>
        <taxon>Fructilactobacillus</taxon>
    </lineage>
</organism>
<dbReference type="InterPro" id="IPR022263">
    <property type="entry name" value="KxYKxGKxW"/>
</dbReference>
<dbReference type="NCBIfam" id="TIGR01167">
    <property type="entry name" value="LPXTG_anchor"/>
    <property type="match status" value="1"/>
</dbReference>
<accession>A0ABY5C4R6</accession>
<keyword evidence="10" id="KW-1185">Reference proteome</keyword>
<dbReference type="PROSITE" id="PS50847">
    <property type="entry name" value="GRAM_POS_ANCHORING"/>
    <property type="match status" value="1"/>
</dbReference>
<sequence>MHYKMYKAGKRWLFSAITVTAISASFYSFNVNDVHADTSSLPTQATADSGGSSNQAQNKLGQEQQAPAKQPAAVQPQVEPAAPKPNVTTPGSDSNPTKNPEPAPSTTDSAGQASSKTTDQTSNEPTVSQQGNQSNSKADELDSKSTGKTEDKQATAQQALTPVNQAQPADESATTKTDVPAPEAAKPEPAVPESQTDSTSAPSSTAQTASESEAKATNPVANPVTNQTKQAVEQIKAAQTNLASNVVDENGLKIEVGDPDYGGRWTDPDANHYTFQYDRVVKGFNQANGVRTIVFSTDRNGDGTLYVFELDDDNRIIGQYVLQRDPAGRQTRQDSKNLEDFYYSNNGDFTGGLDTSSSSPIRFNRDWMLADHNGSKIDLGIEKVQIPRNVEHTVRYVDQQTHQTVYESHFNGLTGQDFKVTGLPNKVKDGYYYISQIPDNASGSISPFGKVGTVWTTHYGDGSVLKITETDDHGGMDARLYSPDGTQYGETYHIDANYKFNDQTREYGWAVQNRNHDASLPGTGFYALYPIYVPQTRNIVFEINKLSKLVPVDKQGNPIDNGNHDVPYTLDPNDPTKANPTPLPNIPGYVPLDPNDQSKTTTPGTKVPITNPGAETRVPYVVDQQSAVIHYIDDQGNELHTDHVSGKLNEKSNYSPADETKNLENQGYKQISSDFPENGIILSYNDGNQLVYTIKFKKTVEQITDNSGVSDVTIKYTYGDGPQAGKQAAADKTFRFTYHRFGTRNLETNSITWGNWIPNEDNSYDVPSPQIDGYTPDKPRVVSQNVLEGTEETVIVRYITNYEKATVQYIDQDDHDRVISSDTLTGKFGDTSDYSTKTKIADLEKQGYELVNDGYTPNYKFGTDEPTFKVTLKHKTKTVTPDNPGQPGQPVDPNNPEGPKYPDGTDESQLVKNITRTIHYRYANGQTAANDVTETVKYTRSLTFDQVTGKIIETGKWESDKDSYDEVNSPAIPGYTADQPTVGAATTTPDDQDREVTVTYHANDEKAHVVYVDQDENNKTISSDTLTGKFGDTSDYSTKTKIVDLEKHGYELVNDGYTPNYKFGTDEPTFTVTLKHKTKTVTPDNPGQPGQPVDPNNPEGPKYPDGTDESQLVKNITRTIHYRYANGQTAANDVTETVKYTRSLTFDQVTGKIIETGKWESDKDSYDEVNSPAIPGYTADQPTVGAATTTPDDQDREVTVTYHANDEKAHVVYVDQDENNKTISSDTLTGKFGDTSDYSTKTKIVDLEKHGYELVNDGYTPNYKFGTDEPTFTVTLKHKTKTVTPDNPGQPGQPVDPNNPEGPKYPDGTDESQLVKNITRTIHYRYANGQTAANDVTETVKYTRSLTFDQVTGKIIETGKWESDKDSYDEVNSPAIPGYTADQPTVGAATTTPDDQDREVTVTYHANDEKAHVVYVDQDENNKTISSDTLTGKFGDTSDYSTKTKIADLEKHGYELVNDGYTPNYKFGTDEPTFTVTLKHKTKTVTPDNPGQPGQPVDPNNPEGPKYPDGTDESQLVKNITRTIHYRYANGQTAAKDVTETVKYTRSLTFDQVTGKIIETGKWESDKDSYDEVNSPAIPGYTADQPTVGEATTTPDDQDREVTVTYHANDEKAHVVYVDQDENNKTISSDTLTGKFGDTSDYSTKTKIADLEKHGYELVNDGYTPNYKFGTDEPTFTVTLKHKTKTVTPDNPGQPGQPVDPNNPEGPKYPDGTDESQLVKNITRTIHYRYANGQTAANDVTETVKYTRSLTFDQVTGKIIETGKWESDKDSYDEVNSPAIPGYTADQPTVGAATTTPDDQDREVTVTYHANDEKAHVVYVDQDENNKTISSDTLTGKFGDTSDYSTKTKIADLEKHGYELVNDGYTPNYKFGTDEPTFTVTLKHKTKTVTPDNPGQPGQPVDPNNPEGPKYPDGTDESQLVKNITRTIHYRYANGQTAAKDVTETVKYTRNLTFDQVTSKIIETGKWISQGGSWNEVKSPVVNGYYTKTPVVNAVTVTPETQDAEVTVIYLPLGHLVPDVPGSNPEIYPNDPNDPSKINDPLIPDIPGYTPVDGNGNKLVPGTPYPIAPENIGKDTPIHYIKNEVPTKPVEPTQPTPDQLGEPQQPSTPVQPDAPVQPQPAQPMAPAPVTPKATSAPQKQMLPQTGEDQATGILSMIGALLLAFLGIFGYKRREEK</sequence>
<reference evidence="9" key="1">
    <citation type="submission" date="2022-05" db="EMBL/GenBank/DDBJ databases">
        <authorList>
            <person name="Oliphant S.A."/>
            <person name="Watson-Haigh N.S."/>
            <person name="Sumby K.M."/>
            <person name="Gardner J.M."/>
            <person name="Jiranek V."/>
        </authorList>
    </citation>
    <scope>NUCLEOTIDE SEQUENCE</scope>
    <source>
        <strain evidence="9">Ru20-1</strain>
    </source>
</reference>
<feature type="compositionally biased region" description="Low complexity" evidence="6">
    <location>
        <begin position="179"/>
        <end position="217"/>
    </location>
</feature>
<feature type="compositionally biased region" description="Low complexity" evidence="6">
    <location>
        <begin position="62"/>
        <end position="85"/>
    </location>
</feature>
<feature type="region of interest" description="Disordered" evidence="6">
    <location>
        <begin position="1281"/>
        <end position="1311"/>
    </location>
</feature>
<feature type="region of interest" description="Disordered" evidence="6">
    <location>
        <begin position="42"/>
        <end position="223"/>
    </location>
</feature>
<evidence type="ECO:0000256" key="1">
    <source>
        <dbReference type="ARBA" id="ARBA00022512"/>
    </source>
</evidence>
<dbReference type="InterPro" id="IPR009459">
    <property type="entry name" value="MucBP_dom"/>
</dbReference>
<dbReference type="Pfam" id="PF17965">
    <property type="entry name" value="MucBP_2"/>
    <property type="match status" value="7"/>
</dbReference>
<name>A0ABY5C4R6_9LACO</name>
<keyword evidence="1" id="KW-0134">Cell wall</keyword>
<keyword evidence="7" id="KW-0472">Membrane</keyword>
<feature type="compositionally biased region" description="Polar residues" evidence="6">
    <location>
        <begin position="86"/>
        <end position="136"/>
    </location>
</feature>
<feature type="compositionally biased region" description="Pro residues" evidence="6">
    <location>
        <begin position="2115"/>
        <end position="2129"/>
    </location>
</feature>
<evidence type="ECO:0000256" key="3">
    <source>
        <dbReference type="ARBA" id="ARBA00022729"/>
    </source>
</evidence>
<keyword evidence="4" id="KW-0677">Repeat</keyword>
<dbReference type="Proteomes" id="UP001057532">
    <property type="component" value="Chromosome"/>
</dbReference>
<keyword evidence="3" id="KW-0732">Signal</keyword>
<dbReference type="Gene3D" id="3.10.20.470">
    <property type="match status" value="7"/>
</dbReference>
<dbReference type="InterPro" id="IPR019931">
    <property type="entry name" value="LPXTG_anchor"/>
</dbReference>
<dbReference type="NCBIfam" id="TIGR03715">
    <property type="entry name" value="KxYKxGKxW"/>
    <property type="match status" value="1"/>
</dbReference>
<evidence type="ECO:0000256" key="2">
    <source>
        <dbReference type="ARBA" id="ARBA00022525"/>
    </source>
</evidence>
<feature type="region of interest" description="Disordered" evidence="6">
    <location>
        <begin position="2022"/>
        <end position="2074"/>
    </location>
</feature>
<evidence type="ECO:0000256" key="4">
    <source>
        <dbReference type="ARBA" id="ARBA00022737"/>
    </source>
</evidence>
<dbReference type="Pfam" id="PF06458">
    <property type="entry name" value="MucBP"/>
    <property type="match status" value="1"/>
</dbReference>
<feature type="compositionally biased region" description="Basic and acidic residues" evidence="6">
    <location>
        <begin position="137"/>
        <end position="153"/>
    </location>
</feature>
<evidence type="ECO:0000256" key="5">
    <source>
        <dbReference type="ARBA" id="ARBA00023088"/>
    </source>
</evidence>
<dbReference type="Gene3D" id="2.60.40.4300">
    <property type="match status" value="7"/>
</dbReference>
<feature type="compositionally biased region" description="Polar residues" evidence="6">
    <location>
        <begin position="42"/>
        <end position="61"/>
    </location>
</feature>
<keyword evidence="5" id="KW-0572">Peptidoglycan-anchor</keyword>
<dbReference type="EMBL" id="CP097478">
    <property type="protein sequence ID" value="USS93105.1"/>
    <property type="molecule type" value="Genomic_DNA"/>
</dbReference>
<feature type="compositionally biased region" description="Polar residues" evidence="6">
    <location>
        <begin position="2132"/>
        <end position="2142"/>
    </location>
</feature>
<evidence type="ECO:0000313" key="9">
    <source>
        <dbReference type="EMBL" id="USS93105.1"/>
    </source>
</evidence>
<evidence type="ECO:0000259" key="8">
    <source>
        <dbReference type="PROSITE" id="PS50847"/>
    </source>
</evidence>
<feature type="region of interest" description="Disordered" evidence="6">
    <location>
        <begin position="2086"/>
        <end position="2142"/>
    </location>
</feature>
<dbReference type="RefSeq" id="WP_252779880.1">
    <property type="nucleotide sequence ID" value="NZ_CP097478.1"/>
</dbReference>